<comment type="caution">
    <text evidence="2">The sequence shown here is derived from an EMBL/GenBank/DDBJ whole genome shotgun (WGS) entry which is preliminary data.</text>
</comment>
<dbReference type="PANTHER" id="PTHR36512">
    <property type="entry name" value="D-AMINOPEPTIDASE"/>
    <property type="match status" value="1"/>
</dbReference>
<dbReference type="AlphaFoldDB" id="A0A0A5GDV2"/>
<comment type="similarity">
    <text evidence="1">Belongs to the peptidase S58 family.</text>
</comment>
<dbReference type="RefSeq" id="WP_026801780.1">
    <property type="nucleotide sequence ID" value="NZ_AULI01000024.1"/>
</dbReference>
<evidence type="ECO:0000256" key="1">
    <source>
        <dbReference type="ARBA" id="ARBA00007068"/>
    </source>
</evidence>
<sequence>MKEIAIEEIEGFRIGHAESLEAATGCTVILCEQGAVGGVDVRGGAPGTRETDLLASENLVEEVHGVFLTGGSAFGLDVGGGVMKFLEEQGVGFDVEVARVPIVTGAVLFDLGIGSANVRPDEKMGYEAAQRALMQQDDREGSVGAGTGATVGKILGKESSMKGGLGTFAFQVGELKVGAVVAVNSFGDILDDETGEILAGVYDVEHQSFLRTDSILLTHESGKENTNRFSGNTTIGTVVTNASLTKANANKIASMAHDGFARTTRPSHSMVDGDTLFTLSTNEVDADLNVVGHLAAYVVQKAIRNGVKKATGIDGVRSYSEL</sequence>
<name>A0A0A5GDV2_9BACI</name>
<reference evidence="2 3" key="1">
    <citation type="submission" date="2013-08" db="EMBL/GenBank/DDBJ databases">
        <authorList>
            <person name="Huang J."/>
            <person name="Wang G."/>
        </authorList>
    </citation>
    <scope>NUCLEOTIDE SEQUENCE [LARGE SCALE GENOMIC DNA]</scope>
    <source>
        <strain evidence="2 3">JSM 076056</strain>
    </source>
</reference>
<dbReference type="STRING" id="1385510.GCA_000425205_03609"/>
<dbReference type="CDD" id="cd02252">
    <property type="entry name" value="nylC_like"/>
    <property type="match status" value="1"/>
</dbReference>
<proteinExistence type="inferred from homology"/>
<dbReference type="SUPFAM" id="SSF56266">
    <property type="entry name" value="DmpA/ArgJ-like"/>
    <property type="match status" value="1"/>
</dbReference>
<organism evidence="2 3">
    <name type="scientific">Pontibacillus halophilus JSM 076056 = DSM 19796</name>
    <dbReference type="NCBI Taxonomy" id="1385510"/>
    <lineage>
        <taxon>Bacteria</taxon>
        <taxon>Bacillati</taxon>
        <taxon>Bacillota</taxon>
        <taxon>Bacilli</taxon>
        <taxon>Bacillales</taxon>
        <taxon>Bacillaceae</taxon>
        <taxon>Pontibacillus</taxon>
    </lineage>
</organism>
<evidence type="ECO:0000313" key="3">
    <source>
        <dbReference type="Proteomes" id="UP000030528"/>
    </source>
</evidence>
<protein>
    <submittedName>
        <fullName evidence="2">Peptidase</fullName>
    </submittedName>
</protein>
<keyword evidence="3" id="KW-1185">Reference proteome</keyword>
<gene>
    <name evidence="2" type="ORF">N781_09420</name>
</gene>
<dbReference type="InterPro" id="IPR016117">
    <property type="entry name" value="ArgJ-like_dom_sf"/>
</dbReference>
<evidence type="ECO:0000313" key="2">
    <source>
        <dbReference type="EMBL" id="KGX89305.1"/>
    </source>
</evidence>
<accession>A0A0A5GDV2</accession>
<dbReference type="Proteomes" id="UP000030528">
    <property type="component" value="Unassembled WGS sequence"/>
</dbReference>
<dbReference type="OrthoDB" id="9808347at2"/>
<dbReference type="eggNOG" id="COG3191">
    <property type="taxonomic scope" value="Bacteria"/>
</dbReference>
<dbReference type="EMBL" id="AVPE01000024">
    <property type="protein sequence ID" value="KGX89305.1"/>
    <property type="molecule type" value="Genomic_DNA"/>
</dbReference>
<dbReference type="PANTHER" id="PTHR36512:SF3">
    <property type="entry name" value="BLR5678 PROTEIN"/>
    <property type="match status" value="1"/>
</dbReference>
<dbReference type="InterPro" id="IPR005321">
    <property type="entry name" value="Peptidase_S58_DmpA"/>
</dbReference>
<dbReference type="GO" id="GO:0004177">
    <property type="term" value="F:aminopeptidase activity"/>
    <property type="evidence" value="ECO:0007669"/>
    <property type="project" value="TreeGrafter"/>
</dbReference>
<dbReference type="Gene3D" id="3.60.70.12">
    <property type="entry name" value="L-amino peptidase D-ALA esterase/amidase"/>
    <property type="match status" value="1"/>
</dbReference>
<dbReference type="Pfam" id="PF03576">
    <property type="entry name" value="Peptidase_S58"/>
    <property type="match status" value="1"/>
</dbReference>